<proteinExistence type="inferred from homology"/>
<dbReference type="STRING" id="128944.AWM75_07600"/>
<dbReference type="Pfam" id="PF01497">
    <property type="entry name" value="Peripla_BP_2"/>
    <property type="match status" value="1"/>
</dbReference>
<evidence type="ECO:0000256" key="4">
    <source>
        <dbReference type="ARBA" id="ARBA00022729"/>
    </source>
</evidence>
<dbReference type="GO" id="GO:0030288">
    <property type="term" value="C:outer membrane-bounded periplasmic space"/>
    <property type="evidence" value="ECO:0007669"/>
    <property type="project" value="TreeGrafter"/>
</dbReference>
<keyword evidence="3" id="KW-0813">Transport</keyword>
<dbReference type="OrthoDB" id="63946at2"/>
<dbReference type="InterPro" id="IPR051313">
    <property type="entry name" value="Bact_iron-sidero_bind"/>
</dbReference>
<dbReference type="AlphaFoldDB" id="A0A120IB20"/>
<reference evidence="5 6" key="1">
    <citation type="journal article" date="2016" name="Genome Announc.">
        <title>Complete Genome Sequences of Aerococcus christensenii CCUG 28831T, Aerococcus sanguinicola CCUG 43001T, Aerococcus urinae CCUG 36881T, Aerococcus urinaeequi CCUG 28094T, Aerococcus urinaehominis CCUG 42038 BT, and Aerococcus viridans CCUG 4311T.</title>
        <authorList>
            <person name="Carkaci D."/>
            <person name="Dargis R."/>
            <person name="Nielsen X.C."/>
            <person name="Skovgaard O."/>
            <person name="Fuursted K."/>
            <person name="Christensen J.J."/>
        </authorList>
    </citation>
    <scope>NUCLEOTIDE SEQUENCE [LARGE SCALE GENOMIC DNA]</scope>
    <source>
        <strain evidence="5 6">CCUG42038B</strain>
    </source>
</reference>
<name>A0A120IB20_9LACT</name>
<sequence length="281" mass="31258">MTEFKSFYDATSTIQIDEPVERVVVTGYPDYDSLVALGLADKIVAAPKSHQPKYLGQISADIADIGNLHDPDLEVIKAAKPDLIILSERARKHSQELSQIAPVFHYETTNEHYWQHFRDINLELAKIFDKEDQAQALIAALDQAANQVQAYNADHSDQKTLTLMLSEGDYRDFSGHSRFAFIYQYLNFQTADNTEITAAHGRQVTGAEIDDMNPDRIFVIDRTAAISAADDEDLLASPALKETKASQAGAVYELSPDLWYLSGGGLESTKQQIAEIQKALH</sequence>
<accession>A0A120IB20</accession>
<protein>
    <submittedName>
        <fullName evidence="5">Uncharacterized protein</fullName>
    </submittedName>
</protein>
<keyword evidence="4" id="KW-0732">Signal</keyword>
<evidence type="ECO:0000256" key="3">
    <source>
        <dbReference type="ARBA" id="ARBA00022448"/>
    </source>
</evidence>
<dbReference type="RefSeq" id="WP_067980388.1">
    <property type="nucleotide sequence ID" value="NZ_CP014163.1"/>
</dbReference>
<gene>
    <name evidence="5" type="ORF">AWM75_07600</name>
</gene>
<evidence type="ECO:0000313" key="5">
    <source>
        <dbReference type="EMBL" id="AMB99836.1"/>
    </source>
</evidence>
<organism evidence="5 6">
    <name type="scientific">Aerococcus urinaehominis</name>
    <dbReference type="NCBI Taxonomy" id="128944"/>
    <lineage>
        <taxon>Bacteria</taxon>
        <taxon>Bacillati</taxon>
        <taxon>Bacillota</taxon>
        <taxon>Bacilli</taxon>
        <taxon>Lactobacillales</taxon>
        <taxon>Aerococcaceae</taxon>
        <taxon>Aerococcus</taxon>
    </lineage>
</organism>
<dbReference type="Proteomes" id="UP000062260">
    <property type="component" value="Chromosome"/>
</dbReference>
<dbReference type="PROSITE" id="PS50983">
    <property type="entry name" value="FE_B12_PBP"/>
    <property type="match status" value="1"/>
</dbReference>
<dbReference type="InterPro" id="IPR002491">
    <property type="entry name" value="ABC_transptr_periplasmic_BD"/>
</dbReference>
<dbReference type="PANTHER" id="PTHR30532">
    <property type="entry name" value="IRON III DICITRATE-BINDING PERIPLASMIC PROTEIN"/>
    <property type="match status" value="1"/>
</dbReference>
<evidence type="ECO:0000256" key="2">
    <source>
        <dbReference type="ARBA" id="ARBA00008814"/>
    </source>
</evidence>
<reference evidence="6" key="2">
    <citation type="submission" date="2016-01" db="EMBL/GenBank/DDBJ databases">
        <title>Six Aerococcus type strain genome sequencing and assembly using PacBio and Illumina Hiseq.</title>
        <authorList>
            <person name="Carkaci D."/>
            <person name="Dargis R."/>
            <person name="Nielsen X.C."/>
            <person name="Skovgaard O."/>
            <person name="Fuursted K."/>
            <person name="Christensen J.J."/>
        </authorList>
    </citation>
    <scope>NUCLEOTIDE SEQUENCE [LARGE SCALE GENOMIC DNA]</scope>
    <source>
        <strain evidence="6">CCUG42038B</strain>
    </source>
</reference>
<evidence type="ECO:0000313" key="6">
    <source>
        <dbReference type="Proteomes" id="UP000062260"/>
    </source>
</evidence>
<comment type="similarity">
    <text evidence="2">Belongs to the bacterial solute-binding protein 8 family.</text>
</comment>
<dbReference type="SUPFAM" id="SSF53807">
    <property type="entry name" value="Helical backbone' metal receptor"/>
    <property type="match status" value="1"/>
</dbReference>
<dbReference type="GO" id="GO:1901678">
    <property type="term" value="P:iron coordination entity transport"/>
    <property type="evidence" value="ECO:0007669"/>
    <property type="project" value="UniProtKB-ARBA"/>
</dbReference>
<evidence type="ECO:0000256" key="1">
    <source>
        <dbReference type="ARBA" id="ARBA00004196"/>
    </source>
</evidence>
<dbReference type="Gene3D" id="3.40.50.1980">
    <property type="entry name" value="Nitrogenase molybdenum iron protein domain"/>
    <property type="match status" value="2"/>
</dbReference>
<dbReference type="EMBL" id="CP014163">
    <property type="protein sequence ID" value="AMB99836.1"/>
    <property type="molecule type" value="Genomic_DNA"/>
</dbReference>
<comment type="subcellular location">
    <subcellularLocation>
        <location evidence="1">Cell envelope</location>
    </subcellularLocation>
</comment>
<keyword evidence="6" id="KW-1185">Reference proteome</keyword>
<dbReference type="KEGG" id="auh:AWM75_07600"/>
<dbReference type="PANTHER" id="PTHR30532:SF28">
    <property type="entry name" value="PETROBACTIN-BINDING PROTEIN YCLQ"/>
    <property type="match status" value="1"/>
</dbReference>